<evidence type="ECO:0000313" key="2">
    <source>
        <dbReference type="Proteomes" id="UP000283700"/>
    </source>
</evidence>
<accession>A0A415U0X3</accession>
<proteinExistence type="predicted"/>
<name>A0A415U0X3_9FIRM</name>
<evidence type="ECO:0000313" key="1">
    <source>
        <dbReference type="EMBL" id="RHN11762.1"/>
    </source>
</evidence>
<reference evidence="1 2" key="1">
    <citation type="submission" date="2018-08" db="EMBL/GenBank/DDBJ databases">
        <title>A genome reference for cultivated species of the human gut microbiota.</title>
        <authorList>
            <person name="Zou Y."/>
            <person name="Xue W."/>
            <person name="Luo G."/>
        </authorList>
    </citation>
    <scope>NUCLEOTIDE SEQUENCE [LARGE SCALE GENOMIC DNA]</scope>
    <source>
        <strain evidence="1 2">AF31-17AC</strain>
    </source>
</reference>
<organism evidence="1 2">
    <name type="scientific">Anaerobutyricum hallii</name>
    <dbReference type="NCBI Taxonomy" id="39488"/>
    <lineage>
        <taxon>Bacteria</taxon>
        <taxon>Bacillati</taxon>
        <taxon>Bacillota</taxon>
        <taxon>Clostridia</taxon>
        <taxon>Lachnospirales</taxon>
        <taxon>Lachnospiraceae</taxon>
        <taxon>Anaerobutyricum</taxon>
    </lineage>
</organism>
<gene>
    <name evidence="1" type="ORF">DWZ29_11085</name>
</gene>
<protein>
    <submittedName>
        <fullName evidence="1">Uncharacterized protein</fullName>
    </submittedName>
</protein>
<sequence>MMTDKECRLMKIAMDASEVSIAALQMAQANGYLKTREAKSRLLDAIVSLNFAINTSVFDEKDIAYMAAKYRKMEEMTDSGLKQNKKRKDIM</sequence>
<comment type="caution">
    <text evidence="1">The sequence shown here is derived from an EMBL/GenBank/DDBJ whole genome shotgun (WGS) entry which is preliminary data.</text>
</comment>
<dbReference type="Proteomes" id="UP000283700">
    <property type="component" value="Unassembled WGS sequence"/>
</dbReference>
<dbReference type="EMBL" id="QRQO01000032">
    <property type="protein sequence ID" value="RHN11762.1"/>
    <property type="molecule type" value="Genomic_DNA"/>
</dbReference>
<dbReference type="AlphaFoldDB" id="A0A415U0X3"/>
<dbReference type="RefSeq" id="WP_118486271.1">
    <property type="nucleotide sequence ID" value="NZ_QRQO01000032.1"/>
</dbReference>